<keyword evidence="2" id="KW-0413">Isomerase</keyword>
<dbReference type="InterPro" id="IPR020103">
    <property type="entry name" value="PsdUridine_synth_cat_dom_sf"/>
</dbReference>
<dbReference type="InterPro" id="IPR050343">
    <property type="entry name" value="RsuA_PseudoU_synthase"/>
</dbReference>
<dbReference type="GO" id="GO:0006364">
    <property type="term" value="P:rRNA processing"/>
    <property type="evidence" value="ECO:0007669"/>
    <property type="project" value="UniProtKB-ARBA"/>
</dbReference>
<sequence>MKTSSSAEKIYLIMNKPCGYVCSAVSDSHKTVYDLLTPELRSQVQGAKRGSRLHTIGRLDCDTSGLLLLTTDGFFSHRITANTVVEPVETTAAHNQSEVCGSFDKLNHRMHRISKTYRATLINPVSYGTQSEYITRAAAGLTLPPEKKYGEQQAEPAALHFLTSDICEITVYEGKFHEVRRIFRALGNEVKELERISIGGLTLPADLTSGQWRNMTETEKNSVVE</sequence>
<dbReference type="GO" id="GO:0009982">
    <property type="term" value="F:pseudouridine synthase activity"/>
    <property type="evidence" value="ECO:0007669"/>
    <property type="project" value="InterPro"/>
</dbReference>
<dbReference type="InterPro" id="IPR018496">
    <property type="entry name" value="PsdUridine_synth_RsuA/RluB_CS"/>
</dbReference>
<dbReference type="SUPFAM" id="SSF55120">
    <property type="entry name" value="Pseudouridine synthase"/>
    <property type="match status" value="1"/>
</dbReference>
<comment type="similarity">
    <text evidence="1">Belongs to the pseudouridine synthase RsuA family.</text>
</comment>
<dbReference type="Pfam" id="PF00849">
    <property type="entry name" value="PseudoU_synth_2"/>
    <property type="match status" value="1"/>
</dbReference>
<protein>
    <submittedName>
        <fullName evidence="4">16S rRNA pseudouridine516 synthase</fullName>
    </submittedName>
</protein>
<dbReference type="InterPro" id="IPR020094">
    <property type="entry name" value="TruA/RsuA/RluB/E/F_N"/>
</dbReference>
<dbReference type="AlphaFoldDB" id="A0A1I3KQ53"/>
<reference evidence="5" key="1">
    <citation type="submission" date="2016-10" db="EMBL/GenBank/DDBJ databases">
        <authorList>
            <person name="Varghese N."/>
            <person name="Submissions S."/>
        </authorList>
    </citation>
    <scope>NUCLEOTIDE SEQUENCE [LARGE SCALE GENOMIC DNA]</scope>
    <source>
        <strain evidence="5">XBD1002</strain>
    </source>
</reference>
<dbReference type="GO" id="GO:0003723">
    <property type="term" value="F:RNA binding"/>
    <property type="evidence" value="ECO:0007669"/>
    <property type="project" value="InterPro"/>
</dbReference>
<evidence type="ECO:0000313" key="4">
    <source>
        <dbReference type="EMBL" id="SFI74661.1"/>
    </source>
</evidence>
<accession>A0A1I3KQ53</accession>
<evidence type="ECO:0000313" key="5">
    <source>
        <dbReference type="Proteomes" id="UP000182737"/>
    </source>
</evidence>
<dbReference type="Gene3D" id="3.30.70.580">
    <property type="entry name" value="Pseudouridine synthase I, catalytic domain, N-terminal subdomain"/>
    <property type="match status" value="2"/>
</dbReference>
<dbReference type="EMBL" id="FORI01000005">
    <property type="protein sequence ID" value="SFI74661.1"/>
    <property type="molecule type" value="Genomic_DNA"/>
</dbReference>
<feature type="domain" description="Pseudouridine synthase RsuA/RluA-like" evidence="3">
    <location>
        <begin position="11"/>
        <end position="81"/>
    </location>
</feature>
<dbReference type="Proteomes" id="UP000182737">
    <property type="component" value="Unassembled WGS sequence"/>
</dbReference>
<dbReference type="PANTHER" id="PTHR47683">
    <property type="entry name" value="PSEUDOURIDINE SYNTHASE FAMILY PROTEIN-RELATED"/>
    <property type="match status" value="1"/>
</dbReference>
<proteinExistence type="inferred from homology"/>
<dbReference type="GO" id="GO:0001522">
    <property type="term" value="P:pseudouridine synthesis"/>
    <property type="evidence" value="ECO:0007669"/>
    <property type="project" value="InterPro"/>
</dbReference>
<name>A0A1I3KQ53_9SPIR</name>
<evidence type="ECO:0000259" key="3">
    <source>
        <dbReference type="Pfam" id="PF00849"/>
    </source>
</evidence>
<dbReference type="PANTHER" id="PTHR47683:SF2">
    <property type="entry name" value="RNA-BINDING S4 DOMAIN-CONTAINING PROTEIN"/>
    <property type="match status" value="1"/>
</dbReference>
<keyword evidence="5" id="KW-1185">Reference proteome</keyword>
<organism evidence="4 5">
    <name type="scientific">Treponema bryantii</name>
    <dbReference type="NCBI Taxonomy" id="163"/>
    <lineage>
        <taxon>Bacteria</taxon>
        <taxon>Pseudomonadati</taxon>
        <taxon>Spirochaetota</taxon>
        <taxon>Spirochaetia</taxon>
        <taxon>Spirochaetales</taxon>
        <taxon>Treponemataceae</taxon>
        <taxon>Treponema</taxon>
    </lineage>
</organism>
<evidence type="ECO:0000256" key="1">
    <source>
        <dbReference type="ARBA" id="ARBA00008348"/>
    </source>
</evidence>
<dbReference type="InterPro" id="IPR042092">
    <property type="entry name" value="PsdUridine_s_RsuA/RluB/E/F_cat"/>
</dbReference>
<dbReference type="InterPro" id="IPR006145">
    <property type="entry name" value="PsdUridine_synth_RsuA/RluA"/>
</dbReference>
<dbReference type="RefSeq" id="WP_074931424.1">
    <property type="nucleotide sequence ID" value="NZ_FORI01000005.1"/>
</dbReference>
<dbReference type="Gene3D" id="3.30.70.1560">
    <property type="entry name" value="Alpha-L RNA-binding motif"/>
    <property type="match status" value="1"/>
</dbReference>
<dbReference type="PROSITE" id="PS01149">
    <property type="entry name" value="PSI_RSU"/>
    <property type="match status" value="1"/>
</dbReference>
<evidence type="ECO:0000256" key="2">
    <source>
        <dbReference type="ARBA" id="ARBA00023235"/>
    </source>
</evidence>
<dbReference type="GO" id="GO:0140098">
    <property type="term" value="F:catalytic activity, acting on RNA"/>
    <property type="evidence" value="ECO:0007669"/>
    <property type="project" value="UniProtKB-ARBA"/>
</dbReference>
<gene>
    <name evidence="4" type="ORF">SAMN04487775_105100</name>
</gene>